<dbReference type="SMART" id="SM00336">
    <property type="entry name" value="BBOX"/>
    <property type="match status" value="2"/>
</dbReference>
<dbReference type="GO" id="GO:0061630">
    <property type="term" value="F:ubiquitin protein ligase activity"/>
    <property type="evidence" value="ECO:0000318"/>
    <property type="project" value="GO_Central"/>
</dbReference>
<feature type="coiled-coil region" evidence="5">
    <location>
        <begin position="248"/>
        <end position="304"/>
    </location>
</feature>
<evidence type="ECO:0000256" key="3">
    <source>
        <dbReference type="ARBA" id="ARBA00022833"/>
    </source>
</evidence>
<dbReference type="InterPro" id="IPR018957">
    <property type="entry name" value="Znf_C3HC4_RING-type"/>
</dbReference>
<keyword evidence="2 4" id="KW-0863">Zinc-finger</keyword>
<dbReference type="EnsemblMetazoa" id="XM_030990929">
    <property type="protein sequence ID" value="XP_030846789"/>
    <property type="gene ID" value="LOC105439640"/>
</dbReference>
<dbReference type="CDD" id="cd16579">
    <property type="entry name" value="RING-HC_PML_C-V"/>
    <property type="match status" value="1"/>
</dbReference>
<dbReference type="RefSeq" id="XP_030846789.1">
    <property type="nucleotide sequence ID" value="XM_030990929.1"/>
</dbReference>
<dbReference type="PANTHER" id="PTHR25462:SF229">
    <property type="entry name" value="TRANSCRIPTION INTERMEDIARY FACTOR 1-BETA"/>
    <property type="match status" value="1"/>
</dbReference>
<sequence length="793" mass="88460">MAAQSVENLNEKLVCAVCQNTLKNPKLLACFHAFCEECLKQSDQIEVCSGGLKCPECSKVMDLPGEGVAGLDWNPLVCRLVEVLEAKKKASQIMCDACGDSESPLTTYCRDCLSFICDSCASYHGKMKLLLQDHHTVPLDKIINGTIKIKWMEEGLWRKAHECGEHIGELRRFYCRTCKKRICRDCIVLDHTKPDHDCTTVQKMFQETKEKVKDRSKSCKEKEERVSTMLNDVDVRKIGANQNFHLMKKRIQDLKSMAVANLNKAEEELLHKVEVLEEKLNDKVRAFRDNMNTTKENLARAQSKAKEVVSAKEVTDMSRGPFLPEDVLKELEEMIASDVTMTISMDLMALKATVIQGSKLPEQMARFAKLSLPHVWRETQTFLIPDKDITNIFSDGNSIYVACKRGIYKKLLPHDANPSTWMKLHHNSSIKQVVDMAISMKDQTFSFIAETDAASMQLFTLKLNDFPTSHGHAAPLTPFLTVAPCPLNPSARISVDSQSCIVVANNKPVMPSLKQATSPSYESASEIKRKHTTPSATNVRPVAEDSGGITLSLTLPQQQHSFTGTTHISQTVSDFGCVKSISQPESVPFPLASKGKETRPGIPKTGSSIFTASMKIYKGKHEIRSSGSPFGSTTVNQGSSDHFKVPLDRVRSLAAAKSGQLVFLCWDKKAVIITDKDGRVQHEIKEPGRMYLSISCTESDALYVLSAFWGSHIVTLTKHSLQDGGLLEYIIDELDVSANFQSDEWPVIGNCRDDLVIMHTGEEIRVYSAEDWDILDDEDVNDQDQDADKDEDV</sequence>
<dbReference type="SUPFAM" id="SSF57845">
    <property type="entry name" value="B-box zinc-binding domain"/>
    <property type="match status" value="1"/>
</dbReference>
<evidence type="ECO:0000313" key="9">
    <source>
        <dbReference type="EnsemblMetazoa" id="XP_030846789"/>
    </source>
</evidence>
<dbReference type="SMART" id="SM00184">
    <property type="entry name" value="RING"/>
    <property type="match status" value="1"/>
</dbReference>
<dbReference type="GO" id="GO:0008270">
    <property type="term" value="F:zinc ion binding"/>
    <property type="evidence" value="ECO:0007669"/>
    <property type="project" value="UniProtKB-KW"/>
</dbReference>
<dbReference type="InterPro" id="IPR000315">
    <property type="entry name" value="Znf_B-box"/>
</dbReference>
<dbReference type="KEGG" id="spu:105439640"/>
<dbReference type="OrthoDB" id="6048873at2759"/>
<evidence type="ECO:0000259" key="7">
    <source>
        <dbReference type="PROSITE" id="PS50089"/>
    </source>
</evidence>
<dbReference type="PANTHER" id="PTHR25462">
    <property type="entry name" value="BONUS, ISOFORM C-RELATED"/>
    <property type="match status" value="1"/>
</dbReference>
<keyword evidence="3" id="KW-0862">Zinc</keyword>
<proteinExistence type="predicted"/>
<dbReference type="AlphaFoldDB" id="A0A7M7P813"/>
<dbReference type="Pfam" id="PF00643">
    <property type="entry name" value="zf-B_box"/>
    <property type="match status" value="2"/>
</dbReference>
<name>A0A7M7P813_STRPU</name>
<dbReference type="CDD" id="cd19757">
    <property type="entry name" value="Bbox1"/>
    <property type="match status" value="1"/>
</dbReference>
<protein>
    <submittedName>
        <fullName evidence="9">Uncharacterized protein</fullName>
    </submittedName>
</protein>
<dbReference type="Gene3D" id="3.30.160.60">
    <property type="entry name" value="Classic Zinc Finger"/>
    <property type="match status" value="1"/>
</dbReference>
<reference evidence="10" key="1">
    <citation type="submission" date="2015-02" db="EMBL/GenBank/DDBJ databases">
        <title>Genome sequencing for Strongylocentrotus purpuratus.</title>
        <authorList>
            <person name="Murali S."/>
            <person name="Liu Y."/>
            <person name="Vee V."/>
            <person name="English A."/>
            <person name="Wang M."/>
            <person name="Skinner E."/>
            <person name="Han Y."/>
            <person name="Muzny D.M."/>
            <person name="Worley K.C."/>
            <person name="Gibbs R.A."/>
        </authorList>
    </citation>
    <scope>NUCLEOTIDE SEQUENCE</scope>
</reference>
<evidence type="ECO:0000313" key="10">
    <source>
        <dbReference type="Proteomes" id="UP000007110"/>
    </source>
</evidence>
<feature type="domain" description="B box-type" evidence="8">
    <location>
        <begin position="158"/>
        <end position="201"/>
    </location>
</feature>
<keyword evidence="10" id="KW-1185">Reference proteome</keyword>
<dbReference type="InterPro" id="IPR001841">
    <property type="entry name" value="Znf_RING"/>
</dbReference>
<dbReference type="Proteomes" id="UP000007110">
    <property type="component" value="Unassembled WGS sequence"/>
</dbReference>
<evidence type="ECO:0000256" key="6">
    <source>
        <dbReference type="SAM" id="MobiDB-lite"/>
    </source>
</evidence>
<evidence type="ECO:0000256" key="4">
    <source>
        <dbReference type="PROSITE-ProRule" id="PRU00024"/>
    </source>
</evidence>
<keyword evidence="1" id="KW-0479">Metal-binding</keyword>
<accession>A0A7M7P813</accession>
<dbReference type="Gene3D" id="3.30.40.10">
    <property type="entry name" value="Zinc/RING finger domain, C3HC4 (zinc finger)"/>
    <property type="match status" value="1"/>
</dbReference>
<evidence type="ECO:0000256" key="2">
    <source>
        <dbReference type="ARBA" id="ARBA00022771"/>
    </source>
</evidence>
<evidence type="ECO:0000256" key="1">
    <source>
        <dbReference type="ARBA" id="ARBA00022723"/>
    </source>
</evidence>
<dbReference type="GeneID" id="105439640"/>
<dbReference type="SUPFAM" id="SSF57850">
    <property type="entry name" value="RING/U-box"/>
    <property type="match status" value="1"/>
</dbReference>
<dbReference type="InterPro" id="IPR017907">
    <property type="entry name" value="Znf_RING_CS"/>
</dbReference>
<organism evidence="9 10">
    <name type="scientific">Strongylocentrotus purpuratus</name>
    <name type="common">Purple sea urchin</name>
    <dbReference type="NCBI Taxonomy" id="7668"/>
    <lineage>
        <taxon>Eukaryota</taxon>
        <taxon>Metazoa</taxon>
        <taxon>Echinodermata</taxon>
        <taxon>Eleutherozoa</taxon>
        <taxon>Echinozoa</taxon>
        <taxon>Echinoidea</taxon>
        <taxon>Euechinoidea</taxon>
        <taxon>Echinacea</taxon>
        <taxon>Camarodonta</taxon>
        <taxon>Echinidea</taxon>
        <taxon>Strongylocentrotidae</taxon>
        <taxon>Strongylocentrotus</taxon>
    </lineage>
</organism>
<dbReference type="Pfam" id="PF00097">
    <property type="entry name" value="zf-C3HC4"/>
    <property type="match status" value="1"/>
</dbReference>
<evidence type="ECO:0000256" key="5">
    <source>
        <dbReference type="SAM" id="Coils"/>
    </source>
</evidence>
<dbReference type="PROSITE" id="PS50119">
    <property type="entry name" value="ZF_BBOX"/>
    <property type="match status" value="2"/>
</dbReference>
<dbReference type="InParanoid" id="A0A7M7P813"/>
<evidence type="ECO:0000259" key="8">
    <source>
        <dbReference type="PROSITE" id="PS50119"/>
    </source>
</evidence>
<feature type="domain" description="B box-type" evidence="8">
    <location>
        <begin position="90"/>
        <end position="139"/>
    </location>
</feature>
<feature type="domain" description="RING-type" evidence="7">
    <location>
        <begin position="15"/>
        <end position="58"/>
    </location>
</feature>
<dbReference type="PROSITE" id="PS50089">
    <property type="entry name" value="ZF_RING_2"/>
    <property type="match status" value="1"/>
</dbReference>
<keyword evidence="5" id="KW-0175">Coiled coil</keyword>
<dbReference type="PROSITE" id="PS00518">
    <property type="entry name" value="ZF_RING_1"/>
    <property type="match status" value="1"/>
</dbReference>
<dbReference type="InterPro" id="IPR047153">
    <property type="entry name" value="TRIM45/56/19-like"/>
</dbReference>
<dbReference type="InterPro" id="IPR013083">
    <property type="entry name" value="Znf_RING/FYVE/PHD"/>
</dbReference>
<feature type="region of interest" description="Disordered" evidence="6">
    <location>
        <begin position="513"/>
        <end position="542"/>
    </location>
</feature>
<reference evidence="9" key="2">
    <citation type="submission" date="2021-01" db="UniProtKB">
        <authorList>
            <consortium name="EnsemblMetazoa"/>
        </authorList>
    </citation>
    <scope>IDENTIFICATION</scope>
</reference>
<feature type="compositionally biased region" description="Polar residues" evidence="6">
    <location>
        <begin position="514"/>
        <end position="523"/>
    </location>
</feature>